<accession>A0A0S6VZX1</accession>
<dbReference type="PANTHER" id="PTHR30071">
    <property type="entry name" value="HEME EXPORTER PROTEIN C"/>
    <property type="match status" value="1"/>
</dbReference>
<dbReference type="GO" id="GO:0020037">
    <property type="term" value="F:heme binding"/>
    <property type="evidence" value="ECO:0007669"/>
    <property type="project" value="InterPro"/>
</dbReference>
<evidence type="ECO:0000256" key="1">
    <source>
        <dbReference type="ARBA" id="ARBA00004141"/>
    </source>
</evidence>
<evidence type="ECO:0000256" key="4">
    <source>
        <dbReference type="ARBA" id="ARBA00022692"/>
    </source>
</evidence>
<evidence type="ECO:0000256" key="2">
    <source>
        <dbReference type="ARBA" id="ARBA00005840"/>
    </source>
</evidence>
<dbReference type="InterPro" id="IPR002541">
    <property type="entry name" value="Cyt_c_assembly"/>
</dbReference>
<evidence type="ECO:0000256" key="3">
    <source>
        <dbReference type="ARBA" id="ARBA00016463"/>
    </source>
</evidence>
<proteinExistence type="inferred from homology"/>
<sequence length="258" mass="30093">MEQPRKICISSVLCWITSSLMAVALYMVFIYAPEENVMGMVQRIFYFHVSSAWIAFLAFFIVMVASIAFLMTRQSRWDRLAYASAEIGTLFCTFVMLTGPLWAKPVWNVWWTWDIRLTTTLVLWLMYAGYLMLRRYSEGERGAVHAAVFGIIAFLDVPFVYFSVQWWRGLHPGHLVTAKNGGLAPEMLSTLFVCLLTFLCLFLYLLQHRLAITKMEADIDKIYRSLNEHHVHQGFLVENENFIIEEYHVDYQRGRKKS</sequence>
<keyword evidence="4 8" id="KW-0812">Transmembrane</keyword>
<dbReference type="GO" id="GO:0005886">
    <property type="term" value="C:plasma membrane"/>
    <property type="evidence" value="ECO:0007669"/>
    <property type="project" value="TreeGrafter"/>
</dbReference>
<dbReference type="HOGENOM" id="CLU_066538_1_0_0"/>
<gene>
    <name evidence="10" type="ORF">U14_04102</name>
</gene>
<dbReference type="STRING" id="1499966.U14_04102"/>
<evidence type="ECO:0000256" key="6">
    <source>
        <dbReference type="ARBA" id="ARBA00022989"/>
    </source>
</evidence>
<evidence type="ECO:0000313" key="11">
    <source>
        <dbReference type="Proteomes" id="UP000030700"/>
    </source>
</evidence>
<name>A0A0S6VZX1_9BACT</name>
<organism evidence="10">
    <name type="scientific">Candidatus Moduliflexus flocculans</name>
    <dbReference type="NCBI Taxonomy" id="1499966"/>
    <lineage>
        <taxon>Bacteria</taxon>
        <taxon>Candidatus Moduliflexota</taxon>
        <taxon>Candidatus Moduliflexia</taxon>
        <taxon>Candidatus Moduliflexales</taxon>
        <taxon>Candidatus Moduliflexaceae</taxon>
    </lineage>
</organism>
<protein>
    <recommendedName>
        <fullName evidence="3">Heme exporter protein C</fullName>
    </recommendedName>
</protein>
<evidence type="ECO:0000313" key="10">
    <source>
        <dbReference type="EMBL" id="GAK52845.1"/>
    </source>
</evidence>
<feature type="transmembrane region" description="Helical" evidence="8">
    <location>
        <begin position="115"/>
        <end position="133"/>
    </location>
</feature>
<feature type="transmembrane region" description="Helical" evidence="8">
    <location>
        <begin position="82"/>
        <end position="103"/>
    </location>
</feature>
<evidence type="ECO:0000256" key="5">
    <source>
        <dbReference type="ARBA" id="ARBA00022748"/>
    </source>
</evidence>
<feature type="transmembrane region" description="Helical" evidence="8">
    <location>
        <begin position="12"/>
        <end position="32"/>
    </location>
</feature>
<keyword evidence="11" id="KW-1185">Reference proteome</keyword>
<dbReference type="Pfam" id="PF01578">
    <property type="entry name" value="Cytochrom_C_asm"/>
    <property type="match status" value="1"/>
</dbReference>
<dbReference type="PANTHER" id="PTHR30071:SF1">
    <property type="entry name" value="CYTOCHROME B_B6 PROTEIN-RELATED"/>
    <property type="match status" value="1"/>
</dbReference>
<keyword evidence="5" id="KW-0201">Cytochrome c-type biogenesis</keyword>
<feature type="transmembrane region" description="Helical" evidence="8">
    <location>
        <begin position="187"/>
        <end position="206"/>
    </location>
</feature>
<comment type="subcellular location">
    <subcellularLocation>
        <location evidence="1">Membrane</location>
        <topology evidence="1">Multi-pass membrane protein</topology>
    </subcellularLocation>
</comment>
<evidence type="ECO:0000259" key="9">
    <source>
        <dbReference type="Pfam" id="PF01578"/>
    </source>
</evidence>
<dbReference type="AlphaFoldDB" id="A0A0S6VZX1"/>
<keyword evidence="7 8" id="KW-0472">Membrane</keyword>
<comment type="similarity">
    <text evidence="2">Belongs to the CcmC/CycZ/HelC family.</text>
</comment>
<dbReference type="GO" id="GO:0017004">
    <property type="term" value="P:cytochrome complex assembly"/>
    <property type="evidence" value="ECO:0007669"/>
    <property type="project" value="UniProtKB-KW"/>
</dbReference>
<dbReference type="Proteomes" id="UP000030700">
    <property type="component" value="Unassembled WGS sequence"/>
</dbReference>
<dbReference type="InterPro" id="IPR045062">
    <property type="entry name" value="Cyt_c_biogenesis_CcsA/CcmC"/>
</dbReference>
<reference evidence="10" key="1">
    <citation type="journal article" date="2015" name="PeerJ">
        <title>First genomic representation of candidate bacterial phylum KSB3 points to enhanced environmental sensing as a trigger of wastewater bulking.</title>
        <authorList>
            <person name="Sekiguchi Y."/>
            <person name="Ohashi A."/>
            <person name="Parks D.H."/>
            <person name="Yamauchi T."/>
            <person name="Tyson G.W."/>
            <person name="Hugenholtz P."/>
        </authorList>
    </citation>
    <scope>NUCLEOTIDE SEQUENCE [LARGE SCALE GENOMIC DNA]</scope>
</reference>
<feature type="transmembrane region" description="Helical" evidence="8">
    <location>
        <begin position="44"/>
        <end position="70"/>
    </location>
</feature>
<evidence type="ECO:0000256" key="8">
    <source>
        <dbReference type="SAM" id="Phobius"/>
    </source>
</evidence>
<dbReference type="EMBL" id="DF820459">
    <property type="protein sequence ID" value="GAK52845.1"/>
    <property type="molecule type" value="Genomic_DNA"/>
</dbReference>
<keyword evidence="6 8" id="KW-1133">Transmembrane helix</keyword>
<evidence type="ECO:0000256" key="7">
    <source>
        <dbReference type="ARBA" id="ARBA00023136"/>
    </source>
</evidence>
<feature type="transmembrane region" description="Helical" evidence="8">
    <location>
        <begin position="145"/>
        <end position="167"/>
    </location>
</feature>
<dbReference type="InterPro" id="IPR003557">
    <property type="entry name" value="Cyt_c_biogenesis_CcmC"/>
</dbReference>
<feature type="domain" description="Cytochrome c assembly protein" evidence="9">
    <location>
        <begin position="12"/>
        <end position="171"/>
    </location>
</feature>
<dbReference type="GO" id="GO:0015232">
    <property type="term" value="F:heme transmembrane transporter activity"/>
    <property type="evidence" value="ECO:0007669"/>
    <property type="project" value="InterPro"/>
</dbReference>
<dbReference type="PRINTS" id="PR01386">
    <property type="entry name" value="CCMCBIOGNSIS"/>
</dbReference>